<dbReference type="InterPro" id="IPR006016">
    <property type="entry name" value="UspA"/>
</dbReference>
<name>A0A5B8VF72_9BACT</name>
<dbReference type="AlphaFoldDB" id="A0A5B8VF72"/>
<feature type="domain" description="UspA" evidence="2">
    <location>
        <begin position="5"/>
        <end position="151"/>
    </location>
</feature>
<organism evidence="3 4">
    <name type="scientific">Panacibacter ginsenosidivorans</name>
    <dbReference type="NCBI Taxonomy" id="1813871"/>
    <lineage>
        <taxon>Bacteria</taxon>
        <taxon>Pseudomonadati</taxon>
        <taxon>Bacteroidota</taxon>
        <taxon>Chitinophagia</taxon>
        <taxon>Chitinophagales</taxon>
        <taxon>Chitinophagaceae</taxon>
        <taxon>Panacibacter</taxon>
    </lineage>
</organism>
<evidence type="ECO:0000256" key="1">
    <source>
        <dbReference type="ARBA" id="ARBA00008791"/>
    </source>
</evidence>
<dbReference type="Gene3D" id="3.40.50.12370">
    <property type="match status" value="1"/>
</dbReference>
<gene>
    <name evidence="3" type="ORF">FRZ67_21475</name>
</gene>
<accession>A0A5B8VF72</accession>
<proteinExistence type="inferred from homology"/>
<reference evidence="3 4" key="1">
    <citation type="journal article" date="2016" name="Int. J. Syst. Evol. Microbiol.">
        <title>Panacibacter ginsenosidivorans gen. nov., sp. nov., with ginsenoside converting activity isolated from soil of a ginseng field.</title>
        <authorList>
            <person name="Siddiqi M.Z."/>
            <person name="Muhammad Shafi S."/>
            <person name="Choi K.D."/>
            <person name="Im W.T."/>
        </authorList>
    </citation>
    <scope>NUCLEOTIDE SEQUENCE [LARGE SCALE GENOMIC DNA]</scope>
    <source>
        <strain evidence="3 4">Gsoil1550</strain>
    </source>
</reference>
<dbReference type="PANTHER" id="PTHR46268">
    <property type="entry name" value="STRESS RESPONSE PROTEIN NHAX"/>
    <property type="match status" value="1"/>
</dbReference>
<sequence>MNTHFSNILIPVDFSINTEIAVQKALWLSGKEVTVIHLLHVIHTTFKAVGYYVSGFIMPPPLTIPSIKTTVENKLEEIKCRILNFGSNIEVRTHIIKDNSIQDSIISAANELQTDLIIIGRSNNHNWFPFLKTVNANVINRETKCAVLTVKPGSISRKMQSVVMPIDNNKTERKIELLSALTGTNRPKIYLVAIFKKDDPDKWPSVFLETYRTLSHYLHYPVEYEILTGNNTAKAIYAYARSVRADMLILNSNEESKINSISGMQTTDLIRPNSKLNVLTA</sequence>
<dbReference type="EMBL" id="CP042435">
    <property type="protein sequence ID" value="QEC69743.1"/>
    <property type="molecule type" value="Genomic_DNA"/>
</dbReference>
<keyword evidence="4" id="KW-1185">Reference proteome</keyword>
<dbReference type="Pfam" id="PF00582">
    <property type="entry name" value="Usp"/>
    <property type="match status" value="1"/>
</dbReference>
<comment type="similarity">
    <text evidence="1">Belongs to the universal stress protein A family.</text>
</comment>
<evidence type="ECO:0000259" key="2">
    <source>
        <dbReference type="Pfam" id="PF00582"/>
    </source>
</evidence>
<protein>
    <submittedName>
        <fullName evidence="3">Universal stress protein</fullName>
    </submittedName>
</protein>
<evidence type="ECO:0000313" key="3">
    <source>
        <dbReference type="EMBL" id="QEC69743.1"/>
    </source>
</evidence>
<dbReference type="RefSeq" id="WP_147192619.1">
    <property type="nucleotide sequence ID" value="NZ_CP042435.1"/>
</dbReference>
<dbReference type="Proteomes" id="UP000321533">
    <property type="component" value="Chromosome"/>
</dbReference>
<dbReference type="CDD" id="cd00293">
    <property type="entry name" value="USP-like"/>
    <property type="match status" value="1"/>
</dbReference>
<dbReference type="KEGG" id="pgin:FRZ67_21475"/>
<dbReference type="PANTHER" id="PTHR46268:SF6">
    <property type="entry name" value="UNIVERSAL STRESS PROTEIN UP12"/>
    <property type="match status" value="1"/>
</dbReference>
<dbReference type="SUPFAM" id="SSF52402">
    <property type="entry name" value="Adenine nucleotide alpha hydrolases-like"/>
    <property type="match status" value="1"/>
</dbReference>
<dbReference type="OrthoDB" id="666656at2"/>
<evidence type="ECO:0000313" key="4">
    <source>
        <dbReference type="Proteomes" id="UP000321533"/>
    </source>
</evidence>